<keyword evidence="1" id="KW-1133">Transmembrane helix</keyword>
<dbReference type="EMBL" id="CP058905">
    <property type="protein sequence ID" value="QLJ98434.1"/>
    <property type="molecule type" value="Genomic_DNA"/>
</dbReference>
<sequence>MNSSRASAPVRRVLTVAAAVLVGGIVLALLLGGTGIGGPAAANGPAAAIDAYKLTTGRLVSMVGALAALAGAVIGGLALTRPSSRTGTSNGRLGAIIAVVAGLIGLALGGYVVAAAKGGPGTGYGIVGGVVALVVGLISLGLGGLAIARSHRTR</sequence>
<protein>
    <submittedName>
        <fullName evidence="2">Uncharacterized protein</fullName>
    </submittedName>
</protein>
<evidence type="ECO:0000313" key="2">
    <source>
        <dbReference type="EMBL" id="QLJ98434.1"/>
    </source>
</evidence>
<feature type="transmembrane region" description="Helical" evidence="1">
    <location>
        <begin position="126"/>
        <end position="148"/>
    </location>
</feature>
<gene>
    <name evidence="2" type="ORF">HZU44_27785</name>
</gene>
<feature type="transmembrane region" description="Helical" evidence="1">
    <location>
        <begin position="91"/>
        <end position="114"/>
    </location>
</feature>
<dbReference type="InterPro" id="IPR045770">
    <property type="entry name" value="DUF6223"/>
</dbReference>
<reference evidence="2" key="1">
    <citation type="submission" date="2020-08" db="EMBL/GenBank/DDBJ databases">
        <title>A bifunctional nitrone conjugated secondary metabolite targeting the ribosome.</title>
        <authorList>
            <person name="Limbrick E.M."/>
            <person name="Graf M."/>
            <person name="Derewacz D.K."/>
            <person name="Nguyen F."/>
            <person name="Spraggins J.M."/>
            <person name="Wieland M."/>
            <person name="Ynigez-Gutierrez A.E."/>
            <person name="Reisman B.J."/>
            <person name="Zinshteyn B."/>
            <person name="McCulloch K."/>
            <person name="Iverson T.M."/>
            <person name="Green R."/>
            <person name="Wilson D.N."/>
            <person name="Bachmann B.O."/>
        </authorList>
    </citation>
    <scope>NUCLEOTIDE SEQUENCE</scope>
    <source>
        <strain evidence="2">Africana</strain>
    </source>
</reference>
<organism evidence="2">
    <name type="scientific">Micromonospora carbonacea</name>
    <dbReference type="NCBI Taxonomy" id="47853"/>
    <lineage>
        <taxon>Bacteria</taxon>
        <taxon>Bacillati</taxon>
        <taxon>Actinomycetota</taxon>
        <taxon>Actinomycetes</taxon>
        <taxon>Micromonosporales</taxon>
        <taxon>Micromonosporaceae</taxon>
        <taxon>Micromonospora</taxon>
    </lineage>
</organism>
<keyword evidence="1" id="KW-0812">Transmembrane</keyword>
<feature type="transmembrane region" description="Helical" evidence="1">
    <location>
        <begin position="58"/>
        <end position="79"/>
    </location>
</feature>
<accession>A0A7D5YI61</accession>
<proteinExistence type="predicted"/>
<dbReference type="Pfam" id="PF19733">
    <property type="entry name" value="DUF6223"/>
    <property type="match status" value="1"/>
</dbReference>
<dbReference type="AlphaFoldDB" id="A0A7D5YI61"/>
<keyword evidence="1" id="KW-0472">Membrane</keyword>
<name>A0A7D5YI61_9ACTN</name>
<evidence type="ECO:0000256" key="1">
    <source>
        <dbReference type="SAM" id="Phobius"/>
    </source>
</evidence>